<proteinExistence type="predicted"/>
<organism evidence="3 4">
    <name type="scientific">Podospora appendiculata</name>
    <dbReference type="NCBI Taxonomy" id="314037"/>
    <lineage>
        <taxon>Eukaryota</taxon>
        <taxon>Fungi</taxon>
        <taxon>Dikarya</taxon>
        <taxon>Ascomycota</taxon>
        <taxon>Pezizomycotina</taxon>
        <taxon>Sordariomycetes</taxon>
        <taxon>Sordariomycetidae</taxon>
        <taxon>Sordariales</taxon>
        <taxon>Podosporaceae</taxon>
        <taxon>Podospora</taxon>
    </lineage>
</organism>
<dbReference type="Proteomes" id="UP001270362">
    <property type="component" value="Unassembled WGS sequence"/>
</dbReference>
<evidence type="ECO:0008006" key="5">
    <source>
        <dbReference type="Google" id="ProtNLM"/>
    </source>
</evidence>
<evidence type="ECO:0000313" key="4">
    <source>
        <dbReference type="Proteomes" id="UP001270362"/>
    </source>
</evidence>
<dbReference type="EMBL" id="JAULSO010000016">
    <property type="protein sequence ID" value="KAK3680651.1"/>
    <property type="molecule type" value="Genomic_DNA"/>
</dbReference>
<evidence type="ECO:0000313" key="2">
    <source>
        <dbReference type="EMBL" id="KAK3680651.1"/>
    </source>
</evidence>
<dbReference type="EMBL" id="JAULSO010000006">
    <property type="protein sequence ID" value="KAK3681600.1"/>
    <property type="molecule type" value="Genomic_DNA"/>
</dbReference>
<reference evidence="3" key="2">
    <citation type="submission" date="2023-06" db="EMBL/GenBank/DDBJ databases">
        <authorList>
            <consortium name="Lawrence Berkeley National Laboratory"/>
            <person name="Haridas S."/>
            <person name="Hensen N."/>
            <person name="Bonometti L."/>
            <person name="Westerberg I."/>
            <person name="Brannstrom I.O."/>
            <person name="Guillou S."/>
            <person name="Cros-Aarteil S."/>
            <person name="Calhoun S."/>
            <person name="Kuo A."/>
            <person name="Mondo S."/>
            <person name="Pangilinan J."/>
            <person name="Riley R."/>
            <person name="Labutti K."/>
            <person name="Andreopoulos B."/>
            <person name="Lipzen A."/>
            <person name="Chen C."/>
            <person name="Yanf M."/>
            <person name="Daum C."/>
            <person name="Ng V."/>
            <person name="Clum A."/>
            <person name="Steindorff A."/>
            <person name="Ohm R."/>
            <person name="Martin F."/>
            <person name="Silar P."/>
            <person name="Natvig D."/>
            <person name="Lalanne C."/>
            <person name="Gautier V."/>
            <person name="Ament-Velasquez S.L."/>
            <person name="Kruys A."/>
            <person name="Hutchinson M.I."/>
            <person name="Powell A.J."/>
            <person name="Barry K."/>
            <person name="Miller A.N."/>
            <person name="Grigoriev I.V."/>
            <person name="Debuchy R."/>
            <person name="Gladieux P."/>
            <person name="Thoren M.H."/>
            <person name="Johannesson H."/>
        </authorList>
    </citation>
    <scope>NUCLEOTIDE SEQUENCE</scope>
    <source>
        <strain evidence="3">CBS 314.62</strain>
    </source>
</reference>
<sequence>MQFPSLQLLALFAVGGALAMPAAAAEPEVARILDVRANCRQILPACYGGHVIGQTNCRCPGQVERCDVWTCPGGSPNTMVCGQSGTGCVWI</sequence>
<comment type="caution">
    <text evidence="3">The sequence shown here is derived from an EMBL/GenBank/DDBJ whole genome shotgun (WGS) entry which is preliminary data.</text>
</comment>
<reference evidence="3" key="1">
    <citation type="journal article" date="2023" name="Mol. Phylogenet. Evol.">
        <title>Genome-scale phylogeny and comparative genomics of the fungal order Sordariales.</title>
        <authorList>
            <person name="Hensen N."/>
            <person name="Bonometti L."/>
            <person name="Westerberg I."/>
            <person name="Brannstrom I.O."/>
            <person name="Guillou S."/>
            <person name="Cros-Aarteil S."/>
            <person name="Calhoun S."/>
            <person name="Haridas S."/>
            <person name="Kuo A."/>
            <person name="Mondo S."/>
            <person name="Pangilinan J."/>
            <person name="Riley R."/>
            <person name="LaButti K."/>
            <person name="Andreopoulos B."/>
            <person name="Lipzen A."/>
            <person name="Chen C."/>
            <person name="Yan M."/>
            <person name="Daum C."/>
            <person name="Ng V."/>
            <person name="Clum A."/>
            <person name="Steindorff A."/>
            <person name="Ohm R.A."/>
            <person name="Martin F."/>
            <person name="Silar P."/>
            <person name="Natvig D.O."/>
            <person name="Lalanne C."/>
            <person name="Gautier V."/>
            <person name="Ament-Velasquez S.L."/>
            <person name="Kruys A."/>
            <person name="Hutchinson M.I."/>
            <person name="Powell A.J."/>
            <person name="Barry K."/>
            <person name="Miller A.N."/>
            <person name="Grigoriev I.V."/>
            <person name="Debuchy R."/>
            <person name="Gladieux P."/>
            <person name="Hiltunen Thoren M."/>
            <person name="Johannesson H."/>
        </authorList>
    </citation>
    <scope>NUCLEOTIDE SEQUENCE</scope>
    <source>
        <strain evidence="3">CBS 314.62</strain>
    </source>
</reference>
<evidence type="ECO:0000256" key="1">
    <source>
        <dbReference type="SAM" id="SignalP"/>
    </source>
</evidence>
<accession>A0AAE0WZQ7</accession>
<dbReference type="AlphaFoldDB" id="A0AAE0WZQ7"/>
<evidence type="ECO:0000313" key="3">
    <source>
        <dbReference type="EMBL" id="KAK3681600.1"/>
    </source>
</evidence>
<protein>
    <recommendedName>
        <fullName evidence="5">Signal peptide-containing protein</fullName>
    </recommendedName>
</protein>
<feature type="signal peptide" evidence="1">
    <location>
        <begin position="1"/>
        <end position="19"/>
    </location>
</feature>
<gene>
    <name evidence="3" type="ORF">B0T22DRAFT_387296</name>
    <name evidence="2" type="ORF">B0T22DRAFT_485878</name>
</gene>
<keyword evidence="4" id="KW-1185">Reference proteome</keyword>
<name>A0AAE0WZQ7_9PEZI</name>
<keyword evidence="1" id="KW-0732">Signal</keyword>
<feature type="chain" id="PRO_5042442743" description="Signal peptide-containing protein" evidence="1">
    <location>
        <begin position="20"/>
        <end position="91"/>
    </location>
</feature>